<keyword evidence="3" id="KW-1185">Reference proteome</keyword>
<gene>
    <name evidence="2" type="primary">sigW_13</name>
    <name evidence="2" type="ORF">PAECIP111894_03602</name>
</gene>
<dbReference type="SUPFAM" id="SSF88946">
    <property type="entry name" value="Sigma2 domain of RNA polymerase sigma factors"/>
    <property type="match status" value="1"/>
</dbReference>
<dbReference type="Gene3D" id="1.10.1740.10">
    <property type="match status" value="1"/>
</dbReference>
<evidence type="ECO:0000313" key="2">
    <source>
        <dbReference type="EMBL" id="CAH1057444.1"/>
    </source>
</evidence>
<sequence length="60" mass="7264">MDSIEEKIKRVQAGEVYLFSDIIRLYQQRIYLYCFRLLNNKEEAEDVVQDIFIKAYQNIS</sequence>
<evidence type="ECO:0000259" key="1">
    <source>
        <dbReference type="Pfam" id="PF04542"/>
    </source>
</evidence>
<accession>A0ABM9BEQ5</accession>
<organism evidence="2 3">
    <name type="scientific">Paenibacillus pseudetheri</name>
    <dbReference type="NCBI Taxonomy" id="2897682"/>
    <lineage>
        <taxon>Bacteria</taxon>
        <taxon>Bacillati</taxon>
        <taxon>Bacillota</taxon>
        <taxon>Bacilli</taxon>
        <taxon>Bacillales</taxon>
        <taxon>Paenibacillaceae</taxon>
        <taxon>Paenibacillus</taxon>
    </lineage>
</organism>
<feature type="domain" description="RNA polymerase sigma-70 region 2" evidence="1">
    <location>
        <begin position="23"/>
        <end position="59"/>
    </location>
</feature>
<evidence type="ECO:0000313" key="3">
    <source>
        <dbReference type="Proteomes" id="UP000838749"/>
    </source>
</evidence>
<dbReference type="EMBL" id="CAKMAB010000020">
    <property type="protein sequence ID" value="CAH1057444.1"/>
    <property type="molecule type" value="Genomic_DNA"/>
</dbReference>
<reference evidence="2" key="1">
    <citation type="submission" date="2021-12" db="EMBL/GenBank/DDBJ databases">
        <authorList>
            <person name="Criscuolo A."/>
        </authorList>
    </citation>
    <scope>NUCLEOTIDE SEQUENCE</scope>
    <source>
        <strain evidence="2">CIP111894</strain>
    </source>
</reference>
<dbReference type="Proteomes" id="UP000838749">
    <property type="component" value="Unassembled WGS sequence"/>
</dbReference>
<name>A0ABM9BEQ5_9BACL</name>
<protein>
    <submittedName>
        <fullName evidence="2">ECF RNA polymerase sigma factor SigW</fullName>
    </submittedName>
</protein>
<dbReference type="InterPro" id="IPR007627">
    <property type="entry name" value="RNA_pol_sigma70_r2"/>
</dbReference>
<dbReference type="InterPro" id="IPR013325">
    <property type="entry name" value="RNA_pol_sigma_r2"/>
</dbReference>
<proteinExistence type="predicted"/>
<dbReference type="RefSeq" id="WP_234536518.1">
    <property type="nucleotide sequence ID" value="NZ_CAKMAB010000020.1"/>
</dbReference>
<dbReference type="Pfam" id="PF04542">
    <property type="entry name" value="Sigma70_r2"/>
    <property type="match status" value="1"/>
</dbReference>
<comment type="caution">
    <text evidence="2">The sequence shown here is derived from an EMBL/GenBank/DDBJ whole genome shotgun (WGS) entry which is preliminary data.</text>
</comment>